<dbReference type="RefSeq" id="WP_135483521.1">
    <property type="nucleotide sequence ID" value="NZ_SRMF01000004.1"/>
</dbReference>
<protein>
    <submittedName>
        <fullName evidence="2">Uncharacterized protein</fullName>
    </submittedName>
</protein>
<keyword evidence="1" id="KW-0472">Membrane</keyword>
<feature type="transmembrane region" description="Helical" evidence="1">
    <location>
        <begin position="116"/>
        <end position="133"/>
    </location>
</feature>
<dbReference type="Proteomes" id="UP000297475">
    <property type="component" value="Unassembled WGS sequence"/>
</dbReference>
<reference evidence="2 3" key="1">
    <citation type="submission" date="2019-04" db="EMBL/GenBank/DDBJ databases">
        <title>Natronospirillum operosus gen. nov., sp. nov., a haloalkaliphilic satellite isolated from decaying biomass of laboratory culture of cyanobacterium Geitlerinema sp. and proposal of Natronospirillaceae fam. nov. and Saccharospirillaceae fam. nov.</title>
        <authorList>
            <person name="Kevbrin V."/>
            <person name="Boltyanskaya Y."/>
            <person name="Koziaeva V."/>
            <person name="Grouzdev D.S."/>
            <person name="Park M."/>
            <person name="Cho J."/>
        </authorList>
    </citation>
    <scope>NUCLEOTIDE SEQUENCE [LARGE SCALE GENOMIC DNA]</scope>
    <source>
        <strain evidence="2 3">G-116</strain>
    </source>
</reference>
<keyword evidence="1" id="KW-1133">Transmembrane helix</keyword>
<organism evidence="2 3">
    <name type="scientific">Natronospirillum operosum</name>
    <dbReference type="NCBI Taxonomy" id="2759953"/>
    <lineage>
        <taxon>Bacteria</taxon>
        <taxon>Pseudomonadati</taxon>
        <taxon>Pseudomonadota</taxon>
        <taxon>Gammaproteobacteria</taxon>
        <taxon>Oceanospirillales</taxon>
        <taxon>Natronospirillaceae</taxon>
        <taxon>Natronospirillum</taxon>
    </lineage>
</organism>
<proteinExistence type="predicted"/>
<gene>
    <name evidence="2" type="ORF">E4656_12030</name>
</gene>
<keyword evidence="1" id="KW-0812">Transmembrane</keyword>
<feature type="transmembrane region" description="Helical" evidence="1">
    <location>
        <begin position="89"/>
        <end position="110"/>
    </location>
</feature>
<feature type="transmembrane region" description="Helical" evidence="1">
    <location>
        <begin position="140"/>
        <end position="162"/>
    </location>
</feature>
<accession>A0A4Z0WDM0</accession>
<keyword evidence="3" id="KW-1185">Reference proteome</keyword>
<evidence type="ECO:0000313" key="2">
    <source>
        <dbReference type="EMBL" id="TGG92849.1"/>
    </source>
</evidence>
<dbReference type="AlphaFoldDB" id="A0A4Z0WDM0"/>
<dbReference type="OrthoDB" id="1956346at2"/>
<feature type="transmembrane region" description="Helical" evidence="1">
    <location>
        <begin position="25"/>
        <end position="47"/>
    </location>
</feature>
<evidence type="ECO:0000256" key="1">
    <source>
        <dbReference type="SAM" id="Phobius"/>
    </source>
</evidence>
<sequence>MPSPFDRDIRIPSAFHEVLGRNQSLGGLASIALVTALAGLTWALTALPEVSDLALWRQLLAALLMLDIAAGAVANFTSGTSRFYSERPAWRWGFIALHVHLPVVGLLLGLPIAPLLLVWVYTVAGACLVNLCFARPWQPVVAGALLCIGLLGVPLLSLAPWLTALSLLFMTKVLYAFAVNHYGNTYENQSL</sequence>
<feature type="transmembrane region" description="Helical" evidence="1">
    <location>
        <begin position="59"/>
        <end position="77"/>
    </location>
</feature>
<dbReference type="EMBL" id="SRMF01000004">
    <property type="protein sequence ID" value="TGG92849.1"/>
    <property type="molecule type" value="Genomic_DNA"/>
</dbReference>
<name>A0A4Z0WDM0_9GAMM</name>
<comment type="caution">
    <text evidence="2">The sequence shown here is derived from an EMBL/GenBank/DDBJ whole genome shotgun (WGS) entry which is preliminary data.</text>
</comment>
<evidence type="ECO:0000313" key="3">
    <source>
        <dbReference type="Proteomes" id="UP000297475"/>
    </source>
</evidence>